<organism evidence="2 3">
    <name type="scientific">Pyrenophora tritici-repentis</name>
    <dbReference type="NCBI Taxonomy" id="45151"/>
    <lineage>
        <taxon>Eukaryota</taxon>
        <taxon>Fungi</taxon>
        <taxon>Dikarya</taxon>
        <taxon>Ascomycota</taxon>
        <taxon>Pezizomycotina</taxon>
        <taxon>Dothideomycetes</taxon>
        <taxon>Pleosporomycetidae</taxon>
        <taxon>Pleosporales</taxon>
        <taxon>Pleosporineae</taxon>
        <taxon>Pleosporaceae</taxon>
        <taxon>Pyrenophora</taxon>
    </lineage>
</organism>
<feature type="region of interest" description="Disordered" evidence="1">
    <location>
        <begin position="721"/>
        <end position="832"/>
    </location>
</feature>
<dbReference type="InterPro" id="IPR008571">
    <property type="entry name" value="HerA-like"/>
</dbReference>
<feature type="compositionally biased region" description="Polar residues" evidence="1">
    <location>
        <begin position="823"/>
        <end position="832"/>
    </location>
</feature>
<feature type="compositionally biased region" description="Low complexity" evidence="1">
    <location>
        <begin position="756"/>
        <end position="765"/>
    </location>
</feature>
<dbReference type="PANTHER" id="PTHR42957:SF1">
    <property type="entry name" value="HELICASE MJ1565-RELATED"/>
    <property type="match status" value="1"/>
</dbReference>
<feature type="compositionally biased region" description="Polar residues" evidence="1">
    <location>
        <begin position="669"/>
        <end position="700"/>
    </location>
</feature>
<sequence>MNGTSGFAQSEVTEQKLRIEKFVGEYNEMRLKTRAVIDIQHSTPYDFDHLGRILRERYPEYEPYLYDFLCDLGEAMALADLTECDINGRGKFLNRNEAIRILNRDYIFVSDPNSKDDRIVQTRRMAERYVTEYEIESMKAAEDDQALFGDDLGEDHTRQYRMKLTKIGKRFIQAVWMRYHNGAFRGVSETFIGWDEVRDQLYARRPWRRKVILAALRRLRIHGTHGDENGLLLPWVKRRQRQEHRRRAQIELFTVKTAKPWVARSQPAVTPSVIPQAGLSPPLNTQPSSSLAEISTPYNTSEANMAVEPKHADTDKNDGDETKRSSHGLSPLESSEQPAGLLTPPQDSAPTSPLQASSPPQIEISRWIEEMYYRVGFGNDSNPGFVGWKKFLAELLAMKPAVEHAQVKSELTWLRKPGHAESLPRPQEVDQARAKARKQNRAVQIQQRDPPRTSAPQLPSARAVSSSISTSHAQTPQDIGPSSPVSSVIYTSTVPQTSDPDIPASQPVGEASVPSPPLGLGKSTPPAQPLAPQQSSSQPSDTPSSPKVSLVAISEAECPSDDHSEQPAATENSVGSRSAQFQAALFNFSSEQKALRENVFSFVQPTTFGTIDKSSNAPPLVFGATLLPFSGESKRKDTKLADGTASVELQSIGWEKSLQKLSGESSNVGRLTFPANNAQHNPTGKSESTQCTIHAPSSSKTFRDEIQQNVTTLIKKDPAPTATLYKAPSGKEPVTASTSVAGPSAPVRTNGQSLPTTASTSASASIPIRVNGPIQPVRASVSASRPSTSSLTNSRSQPAIASTSAPTNSIRANDHSQPDTQERSTASVQPTIIRNPSNFNRFSLLLKKGRNGGKANIIQRDIRQGPLLSGEIVEKFSKTLVPQYGLLGSLAGEDVSSPSSQIFSNPSTPFSAFICGVQGSGKSHTTACLLENSMICSDNIGRLRGSVSSLVFSYGSSDGNNISEVAYLGASKPGFDNHHAKKVTVLVSPSNKAIGKRYEELPNVRAIPFYLNAKTLTIHAMTMLMAFDEKAVKPMYMSIVESVLRDMATKSLSDNAPLNYHDFKNRIKNEGLDPKQKKTLDNRLKVLETFLDLNGRFPQPQYAPGEITIMDLSDNQLSSTTACILFKLGLENFLKSSATGKMVVLDEAHKYMGDTPGAKLFSDGLGRAIREMRHEGLRVIISTQEPTVANELIALCSVTIIHRFSSPTWYSALKKHINALDEEQNIMHQIEELSTGEALVYAPTAVLKENDDGSLVKATGRFLKIDVRDRVTEDGGESRLAA</sequence>
<dbReference type="OrthoDB" id="2316594at2759"/>
<feature type="compositionally biased region" description="Basic and acidic residues" evidence="1">
    <location>
        <begin position="812"/>
        <end position="822"/>
    </location>
</feature>
<dbReference type="EMBL" id="NRDI02000013">
    <property type="protein sequence ID" value="KAI1511614.1"/>
    <property type="molecule type" value="Genomic_DNA"/>
</dbReference>
<feature type="compositionally biased region" description="Polar residues" evidence="1">
    <location>
        <begin position="282"/>
        <end position="303"/>
    </location>
</feature>
<name>A0A2W1DTB9_9PLEO</name>
<feature type="compositionally biased region" description="Polar residues" evidence="1">
    <location>
        <begin position="483"/>
        <end position="499"/>
    </location>
</feature>
<gene>
    <name evidence="2" type="ORF">Ptr86124_009258</name>
</gene>
<feature type="compositionally biased region" description="Polar residues" evidence="1">
    <location>
        <begin position="735"/>
        <end position="755"/>
    </location>
</feature>
<feature type="region of interest" description="Disordered" evidence="1">
    <location>
        <begin position="418"/>
        <end position="549"/>
    </location>
</feature>
<keyword evidence="3" id="KW-1185">Reference proteome</keyword>
<feature type="region of interest" description="Disordered" evidence="1">
    <location>
        <begin position="669"/>
        <end position="701"/>
    </location>
</feature>
<dbReference type="Proteomes" id="UP000249757">
    <property type="component" value="Unassembled WGS sequence"/>
</dbReference>
<feature type="compositionally biased region" description="Polar residues" evidence="1">
    <location>
        <begin position="797"/>
        <end position="811"/>
    </location>
</feature>
<proteinExistence type="predicted"/>
<evidence type="ECO:0000313" key="2">
    <source>
        <dbReference type="EMBL" id="KAI1511614.1"/>
    </source>
</evidence>
<feature type="compositionally biased region" description="Polar residues" evidence="1">
    <location>
        <begin position="345"/>
        <end position="360"/>
    </location>
</feature>
<evidence type="ECO:0000256" key="1">
    <source>
        <dbReference type="SAM" id="MobiDB-lite"/>
    </source>
</evidence>
<comment type="caution">
    <text evidence="2">The sequence shown here is derived from an EMBL/GenBank/DDBJ whole genome shotgun (WGS) entry which is preliminary data.</text>
</comment>
<dbReference type="PANTHER" id="PTHR42957">
    <property type="entry name" value="HELICASE MJ1565-RELATED"/>
    <property type="match status" value="1"/>
</dbReference>
<protein>
    <submittedName>
        <fullName evidence="2">Uncharacterized protein</fullName>
    </submittedName>
</protein>
<feature type="compositionally biased region" description="Low complexity" evidence="1">
    <location>
        <begin position="460"/>
        <end position="473"/>
    </location>
</feature>
<feature type="compositionally biased region" description="Low complexity" evidence="1">
    <location>
        <begin position="776"/>
        <end position="796"/>
    </location>
</feature>
<feature type="compositionally biased region" description="Low complexity" evidence="1">
    <location>
        <begin position="530"/>
        <end position="546"/>
    </location>
</feature>
<feature type="region of interest" description="Disordered" evidence="1">
    <location>
        <begin position="272"/>
        <end position="360"/>
    </location>
</feature>
<accession>A0A2W1DTB9</accession>
<feature type="compositionally biased region" description="Basic and acidic residues" evidence="1">
    <location>
        <begin position="308"/>
        <end position="324"/>
    </location>
</feature>
<dbReference type="Gene3D" id="3.40.50.300">
    <property type="entry name" value="P-loop containing nucleotide triphosphate hydrolases"/>
    <property type="match status" value="1"/>
</dbReference>
<dbReference type="InterPro" id="IPR027417">
    <property type="entry name" value="P-loop_NTPase"/>
</dbReference>
<reference evidence="3" key="1">
    <citation type="journal article" date="2022" name="Microb. Genom.">
        <title>A global pangenome for the wheat fungal pathogen Pyrenophora tritici-repentis and prediction of effector protein structural homology.</title>
        <authorList>
            <person name="Moolhuijzen P.M."/>
            <person name="See P.T."/>
            <person name="Shi G."/>
            <person name="Powell H.R."/>
            <person name="Cockram J."/>
            <person name="Jorgensen L.N."/>
            <person name="Benslimane H."/>
            <person name="Strelkov S.E."/>
            <person name="Turner J."/>
            <person name="Liu Z."/>
            <person name="Moffat C.S."/>
        </authorList>
    </citation>
    <scope>NUCLEOTIDE SEQUENCE [LARGE SCALE GENOMIC DNA]</scope>
</reference>
<evidence type="ECO:0000313" key="3">
    <source>
        <dbReference type="Proteomes" id="UP000249757"/>
    </source>
</evidence>
<dbReference type="SUPFAM" id="SSF52540">
    <property type="entry name" value="P-loop containing nucleoside triphosphate hydrolases"/>
    <property type="match status" value="1"/>
</dbReference>